<evidence type="ECO:0000256" key="1">
    <source>
        <dbReference type="SAM" id="Phobius"/>
    </source>
</evidence>
<dbReference type="OMA" id="RITCGGF"/>
<dbReference type="OrthoDB" id="766965at2759"/>
<dbReference type="InterPro" id="IPR045883">
    <property type="entry name" value="At4g13530-like"/>
</dbReference>
<dbReference type="STRING" id="3821.A0A151TQW0"/>
<evidence type="ECO:0000259" key="2">
    <source>
        <dbReference type="Pfam" id="PF20705"/>
    </source>
</evidence>
<keyword evidence="1" id="KW-1133">Transmembrane helix</keyword>
<dbReference type="InterPro" id="IPR049224">
    <property type="entry name" value="DUF6821"/>
</dbReference>
<protein>
    <recommendedName>
        <fullName evidence="2">DUF6821 domain-containing protein</fullName>
    </recommendedName>
</protein>
<name>A0A151TQW0_CAJCA</name>
<sequence>MDPNDWIVIYDDEYADVNEDSDQKPIIFGKINPDLRSVLDMNYFPKKTSKTSRDFHQKVLKEIVHVPIQLNPKVGNVQDEGLVEENIKDQDHVEGTLVPSPTSTEKIKGVIFEADHNTVSQLLSKIKEIDSPKSVDGELFPSSDIGETQEIMPSSKVKIEKELTIMECDKEVENSSDGFNFWKWSLNGVGAICSFGVAAATTICVLHFGSQQRNKIQNIRFQIYSDDKRIKQVVQHSTKLNGPISVVSGVPRNRGTITCGDYYGGL</sequence>
<organism evidence="3 4">
    <name type="scientific">Cajanus cajan</name>
    <name type="common">Pigeon pea</name>
    <name type="synonym">Cajanus indicus</name>
    <dbReference type="NCBI Taxonomy" id="3821"/>
    <lineage>
        <taxon>Eukaryota</taxon>
        <taxon>Viridiplantae</taxon>
        <taxon>Streptophyta</taxon>
        <taxon>Embryophyta</taxon>
        <taxon>Tracheophyta</taxon>
        <taxon>Spermatophyta</taxon>
        <taxon>Magnoliopsida</taxon>
        <taxon>eudicotyledons</taxon>
        <taxon>Gunneridae</taxon>
        <taxon>Pentapetalae</taxon>
        <taxon>rosids</taxon>
        <taxon>fabids</taxon>
        <taxon>Fabales</taxon>
        <taxon>Fabaceae</taxon>
        <taxon>Papilionoideae</taxon>
        <taxon>50 kb inversion clade</taxon>
        <taxon>NPAAA clade</taxon>
        <taxon>indigoferoid/millettioid clade</taxon>
        <taxon>Phaseoleae</taxon>
        <taxon>Cajanus</taxon>
    </lineage>
</organism>
<dbReference type="PANTHER" id="PTHR33646:SF2">
    <property type="entry name" value="F20H23.8 PROTEIN"/>
    <property type="match status" value="1"/>
</dbReference>
<reference evidence="3 4" key="1">
    <citation type="journal article" date="2012" name="Nat. Biotechnol.">
        <title>Draft genome sequence of pigeonpea (Cajanus cajan), an orphan legume crop of resource-poor farmers.</title>
        <authorList>
            <person name="Varshney R.K."/>
            <person name="Chen W."/>
            <person name="Li Y."/>
            <person name="Bharti A.K."/>
            <person name="Saxena R.K."/>
            <person name="Schlueter J.A."/>
            <person name="Donoghue M.T."/>
            <person name="Azam S."/>
            <person name="Fan G."/>
            <person name="Whaley A.M."/>
            <person name="Farmer A.D."/>
            <person name="Sheridan J."/>
            <person name="Iwata A."/>
            <person name="Tuteja R."/>
            <person name="Penmetsa R.V."/>
            <person name="Wu W."/>
            <person name="Upadhyaya H.D."/>
            <person name="Yang S.P."/>
            <person name="Shah T."/>
            <person name="Saxena K.B."/>
            <person name="Michael T."/>
            <person name="McCombie W.R."/>
            <person name="Yang B."/>
            <person name="Zhang G."/>
            <person name="Yang H."/>
            <person name="Wang J."/>
            <person name="Spillane C."/>
            <person name="Cook D.R."/>
            <person name="May G.D."/>
            <person name="Xu X."/>
            <person name="Jackson S.A."/>
        </authorList>
    </citation>
    <scope>NUCLEOTIDE SEQUENCE [LARGE SCALE GENOMIC DNA]</scope>
    <source>
        <strain evidence="4">cv. Asha</strain>
    </source>
</reference>
<dbReference type="EMBL" id="CM003605">
    <property type="protein sequence ID" value="KYP69438.1"/>
    <property type="molecule type" value="Genomic_DNA"/>
</dbReference>
<evidence type="ECO:0000313" key="4">
    <source>
        <dbReference type="Proteomes" id="UP000075243"/>
    </source>
</evidence>
<keyword evidence="1" id="KW-0812">Transmembrane</keyword>
<dbReference type="Pfam" id="PF20705">
    <property type="entry name" value="DUF6821"/>
    <property type="match status" value="1"/>
</dbReference>
<keyword evidence="1" id="KW-0472">Membrane</keyword>
<proteinExistence type="predicted"/>
<dbReference type="Gramene" id="C.cajan_08381.t">
    <property type="protein sequence ID" value="C.cajan_08381.t"/>
    <property type="gene ID" value="C.cajan_08381"/>
</dbReference>
<evidence type="ECO:0000313" key="3">
    <source>
        <dbReference type="EMBL" id="KYP69438.1"/>
    </source>
</evidence>
<accession>A0A151TQW0</accession>
<dbReference type="Proteomes" id="UP000075243">
    <property type="component" value="Chromosome 3"/>
</dbReference>
<feature type="domain" description="DUF6821" evidence="2">
    <location>
        <begin position="138"/>
        <end position="266"/>
    </location>
</feature>
<dbReference type="PANTHER" id="PTHR33646">
    <property type="entry name" value="GB|AAF00631.1"/>
    <property type="match status" value="1"/>
</dbReference>
<dbReference type="AlphaFoldDB" id="A0A151TQW0"/>
<gene>
    <name evidence="3" type="ORF">KK1_008628</name>
</gene>
<keyword evidence="4" id="KW-1185">Reference proteome</keyword>
<feature type="transmembrane region" description="Helical" evidence="1">
    <location>
        <begin position="184"/>
        <end position="208"/>
    </location>
</feature>